<proteinExistence type="inferred from homology"/>
<dbReference type="InterPro" id="IPR019963">
    <property type="entry name" value="FL_hydrolase_MqnB"/>
</dbReference>
<accession>A0A919UHI4</accession>
<dbReference type="Gene3D" id="3.40.50.1580">
    <property type="entry name" value="Nucleoside phosphorylase domain"/>
    <property type="match status" value="1"/>
</dbReference>
<comment type="caution">
    <text evidence="4">The sequence shown here is derived from an EMBL/GenBank/DDBJ whole genome shotgun (WGS) entry which is preliminary data.</text>
</comment>
<reference evidence="4" key="1">
    <citation type="submission" date="2021-01" db="EMBL/GenBank/DDBJ databases">
        <title>Whole genome shotgun sequence of Dactylosporangium siamense NBRC 106093.</title>
        <authorList>
            <person name="Komaki H."/>
            <person name="Tamura T."/>
        </authorList>
    </citation>
    <scope>NUCLEOTIDE SEQUENCE</scope>
    <source>
        <strain evidence="4">NBRC 106093</strain>
    </source>
</reference>
<dbReference type="NCBIfam" id="NF006087">
    <property type="entry name" value="PRK08236.1"/>
    <property type="match status" value="1"/>
</dbReference>
<dbReference type="Pfam" id="PF01048">
    <property type="entry name" value="PNP_UDP_1"/>
    <property type="match status" value="1"/>
</dbReference>
<dbReference type="GO" id="GO:0008782">
    <property type="term" value="F:adenosylhomocysteine nucleosidase activity"/>
    <property type="evidence" value="ECO:0007669"/>
    <property type="project" value="TreeGrafter"/>
</dbReference>
<dbReference type="CDD" id="cd17766">
    <property type="entry name" value="futalosine_nucleosidase_MqnB"/>
    <property type="match status" value="1"/>
</dbReference>
<dbReference type="GO" id="GO:0019284">
    <property type="term" value="P:L-methionine salvage from S-adenosylmethionine"/>
    <property type="evidence" value="ECO:0007669"/>
    <property type="project" value="TreeGrafter"/>
</dbReference>
<dbReference type="HAMAP" id="MF_00991">
    <property type="entry name" value="MqnB"/>
    <property type="match status" value="1"/>
</dbReference>
<evidence type="ECO:0000259" key="3">
    <source>
        <dbReference type="Pfam" id="PF01048"/>
    </source>
</evidence>
<dbReference type="Proteomes" id="UP000660611">
    <property type="component" value="Unassembled WGS sequence"/>
</dbReference>
<dbReference type="InterPro" id="IPR035994">
    <property type="entry name" value="Nucleoside_phosphorylase_sf"/>
</dbReference>
<dbReference type="PANTHER" id="PTHR46832:SF2">
    <property type="entry name" value="FUTALOSINE HYDROLASE"/>
    <property type="match status" value="1"/>
</dbReference>
<evidence type="ECO:0000256" key="1">
    <source>
        <dbReference type="HAMAP-Rule" id="MF_00991"/>
    </source>
</evidence>
<sequence length="248" mass="24608">MNPAAAARPAGTGLSALPGLPGFRRVLIVTAVEPERAAVLTGLGLAPDDQPRVGAVGPDSVLVVAGGVGPADAAAATARVLTRAECEGSPFDAVLSAGIGGAFPGRADIGGLILGSLSAAGDLGAEDGDGFIDLERLGFGRSRHAVDPLLLRLLRQALPSAAVGPVVTVSTATGSAARTDALRRRVHDATAEGMEGFGVAVAASAAGTPFGELRAVSNEVGPRDRSAWRIPQALGALRDAFAVLATAS</sequence>
<dbReference type="InterPro" id="IPR000845">
    <property type="entry name" value="Nucleoside_phosphorylase_d"/>
</dbReference>
<comment type="pathway">
    <text evidence="1">Quinol/quinone metabolism; menaquinone biosynthesis.</text>
</comment>
<dbReference type="EC" id="3.2.2.26" evidence="1 2"/>
<comment type="catalytic activity">
    <reaction evidence="1">
        <text>futalosine + H2O = dehypoxanthine futalosine + hypoxanthine</text>
        <dbReference type="Rhea" id="RHEA:25904"/>
        <dbReference type="ChEBI" id="CHEBI:15377"/>
        <dbReference type="ChEBI" id="CHEBI:17368"/>
        <dbReference type="ChEBI" id="CHEBI:58863"/>
        <dbReference type="ChEBI" id="CHEBI:58864"/>
        <dbReference type="EC" id="3.2.2.26"/>
    </reaction>
</comment>
<dbReference type="SUPFAM" id="SSF53167">
    <property type="entry name" value="Purine and uridine phosphorylases"/>
    <property type="match status" value="1"/>
</dbReference>
<gene>
    <name evidence="1 4" type="primary">mqnB</name>
    <name evidence="4" type="ORF">Dsi01nite_096810</name>
</gene>
<dbReference type="GO" id="GO:0009234">
    <property type="term" value="P:menaquinone biosynthetic process"/>
    <property type="evidence" value="ECO:0007669"/>
    <property type="project" value="UniProtKB-UniRule"/>
</dbReference>
<evidence type="ECO:0000313" key="5">
    <source>
        <dbReference type="Proteomes" id="UP000660611"/>
    </source>
</evidence>
<comment type="similarity">
    <text evidence="1">Belongs to the PNP/UDP phosphorylase family. Futalosine hydrolase subfamily.</text>
</comment>
<evidence type="ECO:0000313" key="4">
    <source>
        <dbReference type="EMBL" id="GIG51640.1"/>
    </source>
</evidence>
<dbReference type="GO" id="GO:0005829">
    <property type="term" value="C:cytosol"/>
    <property type="evidence" value="ECO:0007669"/>
    <property type="project" value="TreeGrafter"/>
</dbReference>
<keyword evidence="1" id="KW-0474">Menaquinone biosynthesis</keyword>
<evidence type="ECO:0000256" key="2">
    <source>
        <dbReference type="NCBIfam" id="TIGR03664"/>
    </source>
</evidence>
<dbReference type="AlphaFoldDB" id="A0A919UHI4"/>
<dbReference type="EMBL" id="BONQ01000157">
    <property type="protein sequence ID" value="GIG51640.1"/>
    <property type="molecule type" value="Genomic_DNA"/>
</dbReference>
<dbReference type="GO" id="GO:0009116">
    <property type="term" value="P:nucleoside metabolic process"/>
    <property type="evidence" value="ECO:0007669"/>
    <property type="project" value="InterPro"/>
</dbReference>
<protein>
    <recommendedName>
        <fullName evidence="1 2">Futalosine hydrolase</fullName>
        <shortName evidence="1">FL hydrolase</shortName>
        <ecNumber evidence="1 2">3.2.2.26</ecNumber>
    </recommendedName>
    <alternativeName>
        <fullName evidence="1">Futalosine nucleosidase</fullName>
    </alternativeName>
    <alternativeName>
        <fullName evidence="1">Menaquinone biosynthetic enzyme MqnB</fullName>
    </alternativeName>
</protein>
<keyword evidence="1 4" id="KW-0378">Hydrolase</keyword>
<keyword evidence="5" id="KW-1185">Reference proteome</keyword>
<comment type="function">
    <text evidence="1">Catalyzes the hydrolysis of futalosine (FL) to dehypoxanthine futalosine (DHFL) and hypoxanthine, a step in the biosynthesis of menaquinone (MK, vitamin K2).</text>
</comment>
<dbReference type="PANTHER" id="PTHR46832">
    <property type="entry name" value="5'-METHYLTHIOADENOSINE/S-ADENOSYLHOMOCYSTEINE NUCLEOSIDASE"/>
    <property type="match status" value="1"/>
</dbReference>
<dbReference type="NCBIfam" id="TIGR03664">
    <property type="entry name" value="fut_nucase"/>
    <property type="match status" value="1"/>
</dbReference>
<organism evidence="4 5">
    <name type="scientific">Dactylosporangium siamense</name>
    <dbReference type="NCBI Taxonomy" id="685454"/>
    <lineage>
        <taxon>Bacteria</taxon>
        <taxon>Bacillati</taxon>
        <taxon>Actinomycetota</taxon>
        <taxon>Actinomycetes</taxon>
        <taxon>Micromonosporales</taxon>
        <taxon>Micromonosporaceae</taxon>
        <taxon>Dactylosporangium</taxon>
    </lineage>
</organism>
<feature type="domain" description="Nucleoside phosphorylase" evidence="3">
    <location>
        <begin position="53"/>
        <end position="223"/>
    </location>
</feature>
<dbReference type="GO" id="GO:0008930">
    <property type="term" value="F:methylthioadenosine nucleosidase activity"/>
    <property type="evidence" value="ECO:0007669"/>
    <property type="project" value="TreeGrafter"/>
</dbReference>
<name>A0A919UHI4_9ACTN</name>